<accession>A0A286G9T4</accession>
<dbReference type="RefSeq" id="WP_097127188.1">
    <property type="nucleotide sequence ID" value="NZ_OCNH01000003.1"/>
</dbReference>
<protein>
    <submittedName>
        <fullName evidence="1">Uncharacterized protein</fullName>
    </submittedName>
</protein>
<keyword evidence="2" id="KW-1185">Reference proteome</keyword>
<name>A0A286G9T4_9BACT</name>
<dbReference type="OrthoDB" id="964121at2"/>
<dbReference type="AlphaFoldDB" id="A0A286G9T4"/>
<evidence type="ECO:0000313" key="1">
    <source>
        <dbReference type="EMBL" id="SOD91744.1"/>
    </source>
</evidence>
<gene>
    <name evidence="1" type="ORF">SAMN06269250_3618</name>
</gene>
<dbReference type="Proteomes" id="UP000219452">
    <property type="component" value="Unassembled WGS sequence"/>
</dbReference>
<dbReference type="EMBL" id="OCNH01000003">
    <property type="protein sequence ID" value="SOD91744.1"/>
    <property type="molecule type" value="Genomic_DNA"/>
</dbReference>
<reference evidence="2" key="1">
    <citation type="submission" date="2017-09" db="EMBL/GenBank/DDBJ databases">
        <authorList>
            <person name="Varghese N."/>
            <person name="Submissions S."/>
        </authorList>
    </citation>
    <scope>NUCLEOTIDE SEQUENCE [LARGE SCALE GENOMIC DNA]</scope>
    <source>
        <strain evidence="2">DSM 29961</strain>
    </source>
</reference>
<sequence>MLVAVEGIYQNGQVYLHDKVPFENETKVIVTFLEDPTKKPESKRLTMNNFSFRKPRDVLKDHKGSLSDEVIKKRRESL</sequence>
<evidence type="ECO:0000313" key="2">
    <source>
        <dbReference type="Proteomes" id="UP000219452"/>
    </source>
</evidence>
<proteinExistence type="predicted"/>
<organism evidence="1 2">
    <name type="scientific">Spirosoma fluviale</name>
    <dbReference type="NCBI Taxonomy" id="1597977"/>
    <lineage>
        <taxon>Bacteria</taxon>
        <taxon>Pseudomonadati</taxon>
        <taxon>Bacteroidota</taxon>
        <taxon>Cytophagia</taxon>
        <taxon>Cytophagales</taxon>
        <taxon>Cytophagaceae</taxon>
        <taxon>Spirosoma</taxon>
    </lineage>
</organism>